<feature type="region of interest" description="Disordered" evidence="1">
    <location>
        <begin position="614"/>
        <end position="636"/>
    </location>
</feature>
<proteinExistence type="predicted"/>
<feature type="region of interest" description="Disordered" evidence="1">
    <location>
        <begin position="208"/>
        <end position="357"/>
    </location>
</feature>
<sequence>MDKWENTTCVGLAILDKIIDGNEKQKDSEPNNLFLDALTVDYFDDRQVTEFMLYNEVTRNTQDPIKRLQYGNYEHYFYISCCVQTEADKHLLQNKLQLYNLHFLYQQTAVTTDTNASYFGPLKNSFVNSATNVVDEHLGKKQVFSIFIPDSSSSGKIMTNHTINSKSSNSTFTDLTFGSDKEFSPIHNTTSKDIDGTPQSLTTERQLFEEGGTEVPEQVEIVRSKTDAELEPTEDEPQSISDKVPVLTARDSIYLRPPEKIKSSHSQSESGREGVEIVRSKTDAELEPTEDEPQSISDKVPVLTARDSIYLRPPQKIKSSHSQSESGREGVEIVRSKTDAELEPTEDEPQSISDKFPVLTARDSIYVRPPDRIRSAHSQKEIGPEAVEIVISKTDAELEPTEDESDKVPILTARDSIYVRPPEKIKSTHSQSESDREGVEIVISKTDAKLEPTEDEPQSMSDKEPILTTKDSIFVRNPQKVKMSHKERHMDDPRGLEITRHKDVLEVSPEHEPEEDESPGNSENEPTLKTRDSIIVRSPQKVHSALNKHVKDSDNLIIRMLNSSEGEEEIPHNVPEKSKSPSHDSSDLKIIREKENKITLDVTLLEEATVESYKRKSTSEMESSTEPSEEEEKTTMGTYTRDLKTAAHSCCSSDSEDYMYLKPTFTNEFIFALPYIKPEYRLVSICQSIYIY</sequence>
<accession>A0ABD2Q8G7</accession>
<feature type="compositionally biased region" description="Basic and acidic residues" evidence="1">
    <location>
        <begin position="270"/>
        <end position="284"/>
    </location>
</feature>
<reference evidence="2 3" key="1">
    <citation type="submission" date="2024-11" db="EMBL/GenBank/DDBJ databases">
        <title>Adaptive evolution of stress response genes in parasites aligns with host niche diversity.</title>
        <authorList>
            <person name="Hahn C."/>
            <person name="Resl P."/>
        </authorList>
    </citation>
    <scope>NUCLEOTIDE SEQUENCE [LARGE SCALE GENOMIC DNA]</scope>
    <source>
        <strain evidence="2">EGGRZ-B1_66</strain>
        <tissue evidence="2">Body</tissue>
    </source>
</reference>
<evidence type="ECO:0000313" key="2">
    <source>
        <dbReference type="EMBL" id="KAL3315477.1"/>
    </source>
</evidence>
<dbReference type="EMBL" id="JBJKFK010000745">
    <property type="protein sequence ID" value="KAL3315477.1"/>
    <property type="molecule type" value="Genomic_DNA"/>
</dbReference>
<feature type="compositionally biased region" description="Basic and acidic residues" evidence="1">
    <location>
        <begin position="569"/>
        <end position="587"/>
    </location>
</feature>
<dbReference type="AlphaFoldDB" id="A0ABD2Q8G7"/>
<feature type="region of interest" description="Disordered" evidence="1">
    <location>
        <begin position="564"/>
        <end position="587"/>
    </location>
</feature>
<evidence type="ECO:0000256" key="1">
    <source>
        <dbReference type="SAM" id="MobiDB-lite"/>
    </source>
</evidence>
<dbReference type="Proteomes" id="UP001626550">
    <property type="component" value="Unassembled WGS sequence"/>
</dbReference>
<name>A0ABD2Q8G7_9PLAT</name>
<evidence type="ECO:0000313" key="3">
    <source>
        <dbReference type="Proteomes" id="UP001626550"/>
    </source>
</evidence>
<feature type="region of interest" description="Disordered" evidence="1">
    <location>
        <begin position="445"/>
        <end position="548"/>
    </location>
</feature>
<feature type="compositionally biased region" description="Basic and acidic residues" evidence="1">
    <location>
        <begin position="488"/>
        <end position="511"/>
    </location>
</feature>
<feature type="region of interest" description="Disordered" evidence="1">
    <location>
        <begin position="395"/>
        <end position="415"/>
    </location>
</feature>
<organism evidence="2 3">
    <name type="scientific">Cichlidogyrus casuarinus</name>
    <dbReference type="NCBI Taxonomy" id="1844966"/>
    <lineage>
        <taxon>Eukaryota</taxon>
        <taxon>Metazoa</taxon>
        <taxon>Spiralia</taxon>
        <taxon>Lophotrochozoa</taxon>
        <taxon>Platyhelminthes</taxon>
        <taxon>Monogenea</taxon>
        <taxon>Monopisthocotylea</taxon>
        <taxon>Dactylogyridea</taxon>
        <taxon>Ancyrocephalidae</taxon>
        <taxon>Cichlidogyrus</taxon>
    </lineage>
</organism>
<keyword evidence="3" id="KW-1185">Reference proteome</keyword>
<gene>
    <name evidence="2" type="ORF">Ciccas_005895</name>
</gene>
<comment type="caution">
    <text evidence="2">The sequence shown here is derived from an EMBL/GenBank/DDBJ whole genome shotgun (WGS) entry which is preliminary data.</text>
</comment>
<protein>
    <submittedName>
        <fullName evidence="2">Uncharacterized protein</fullName>
    </submittedName>
</protein>
<feature type="compositionally biased region" description="Basic and acidic residues" evidence="1">
    <location>
        <begin position="326"/>
        <end position="340"/>
    </location>
</feature>